<protein>
    <submittedName>
        <fullName evidence="1">Uncharacterized protein</fullName>
    </submittedName>
</protein>
<sequence>MMLIMEVLVFDPFSPLNALCDLPKRIHDPQNRKEQNISVLMEVHTVNVIGIWKERIKEIKTSEQHLMQLEKCLL</sequence>
<dbReference type="EMBL" id="VBQZ03000092">
    <property type="protein sequence ID" value="MXQ93299.1"/>
    <property type="molecule type" value="Genomic_DNA"/>
</dbReference>
<name>A0A6B0RTC0_9CETA</name>
<dbReference type="AlphaFoldDB" id="A0A6B0RTC0"/>
<reference evidence="1" key="1">
    <citation type="submission" date="2019-10" db="EMBL/GenBank/DDBJ databases">
        <title>The sequence and de novo assembly of the wild yak genome.</title>
        <authorList>
            <person name="Liu Y."/>
        </authorList>
    </citation>
    <scope>NUCLEOTIDE SEQUENCE [LARGE SCALE GENOMIC DNA]</scope>
    <source>
        <strain evidence="1">WY2019</strain>
    </source>
</reference>
<dbReference type="Proteomes" id="UP000322234">
    <property type="component" value="Unassembled WGS sequence"/>
</dbReference>
<keyword evidence="2" id="KW-1185">Reference proteome</keyword>
<organism evidence="1 2">
    <name type="scientific">Bos mutus</name>
    <name type="common">wild yak</name>
    <dbReference type="NCBI Taxonomy" id="72004"/>
    <lineage>
        <taxon>Eukaryota</taxon>
        <taxon>Metazoa</taxon>
        <taxon>Chordata</taxon>
        <taxon>Craniata</taxon>
        <taxon>Vertebrata</taxon>
        <taxon>Euteleostomi</taxon>
        <taxon>Mammalia</taxon>
        <taxon>Eutheria</taxon>
        <taxon>Laurasiatheria</taxon>
        <taxon>Artiodactyla</taxon>
        <taxon>Ruminantia</taxon>
        <taxon>Pecora</taxon>
        <taxon>Bovidae</taxon>
        <taxon>Bovinae</taxon>
        <taxon>Bos</taxon>
    </lineage>
</organism>
<gene>
    <name evidence="1" type="ORF">E5288_WYG008025</name>
</gene>
<accession>A0A6B0RTC0</accession>
<evidence type="ECO:0000313" key="1">
    <source>
        <dbReference type="EMBL" id="MXQ93299.1"/>
    </source>
</evidence>
<comment type="caution">
    <text evidence="1">The sequence shown here is derived from an EMBL/GenBank/DDBJ whole genome shotgun (WGS) entry which is preliminary data.</text>
</comment>
<proteinExistence type="predicted"/>
<evidence type="ECO:0000313" key="2">
    <source>
        <dbReference type="Proteomes" id="UP000322234"/>
    </source>
</evidence>